<dbReference type="Gene3D" id="3.30.310.70">
    <property type="entry name" value="TT1751-like domain"/>
    <property type="match status" value="1"/>
</dbReference>
<keyword evidence="3" id="KW-1185">Reference proteome</keyword>
<feature type="domain" description="DUF302" evidence="1">
    <location>
        <begin position="40"/>
        <end position="102"/>
    </location>
</feature>
<protein>
    <submittedName>
        <fullName evidence="2">Putative exported protein</fullName>
    </submittedName>
</protein>
<dbReference type="CDD" id="cd14797">
    <property type="entry name" value="DUF302"/>
    <property type="match status" value="1"/>
</dbReference>
<reference evidence="2 3" key="1">
    <citation type="submission" date="2018-11" db="EMBL/GenBank/DDBJ databases">
        <authorList>
            <person name="Mardanov A.V."/>
            <person name="Ravin N.V."/>
            <person name="Dedysh S.N."/>
        </authorList>
    </citation>
    <scope>NUCLEOTIDE SEQUENCE [LARGE SCALE GENOMIC DNA]</scope>
    <source>
        <strain evidence="2 3">AF10</strain>
    </source>
</reference>
<dbReference type="RefSeq" id="WP_128911976.1">
    <property type="nucleotide sequence ID" value="NZ_RDSM01000001.1"/>
</dbReference>
<evidence type="ECO:0000259" key="1">
    <source>
        <dbReference type="Pfam" id="PF03625"/>
    </source>
</evidence>
<sequence>MDSVKGDGLAHLESRYSVAETIAKLEAVVVSKGLMVLARIDHSGDAERAGLAMRPTQLLIFGNSKAGTPLMIAAPSIAIDLPLKGLAWEDAHGKVWLSYNKPEYLMKRHGVPEELMGRIAGITAICQAAVS</sequence>
<comment type="caution">
    <text evidence="2">The sequence shown here is derived from an EMBL/GenBank/DDBJ whole genome shotgun (WGS) entry which is preliminary data.</text>
</comment>
<dbReference type="Pfam" id="PF03625">
    <property type="entry name" value="DUF302"/>
    <property type="match status" value="1"/>
</dbReference>
<dbReference type="EMBL" id="RDSM01000001">
    <property type="protein sequence ID" value="RXH57870.1"/>
    <property type="molecule type" value="Genomic_DNA"/>
</dbReference>
<evidence type="ECO:0000313" key="2">
    <source>
        <dbReference type="EMBL" id="RXH57870.1"/>
    </source>
</evidence>
<name>A0A4Q0T5H3_9BACT</name>
<dbReference type="InterPro" id="IPR005180">
    <property type="entry name" value="DUF302"/>
</dbReference>
<dbReference type="InterPro" id="IPR035923">
    <property type="entry name" value="TT1751-like_sf"/>
</dbReference>
<organism evidence="2 3">
    <name type="scientific">Granulicella sibirica</name>
    <dbReference type="NCBI Taxonomy" id="2479048"/>
    <lineage>
        <taxon>Bacteria</taxon>
        <taxon>Pseudomonadati</taxon>
        <taxon>Acidobacteriota</taxon>
        <taxon>Terriglobia</taxon>
        <taxon>Terriglobales</taxon>
        <taxon>Acidobacteriaceae</taxon>
        <taxon>Granulicella</taxon>
    </lineage>
</organism>
<gene>
    <name evidence="2" type="ORF">GRAN_1180</name>
</gene>
<dbReference type="Proteomes" id="UP000289437">
    <property type="component" value="Unassembled WGS sequence"/>
</dbReference>
<dbReference type="PANTHER" id="PTHR38342:SF2">
    <property type="entry name" value="INNER MEMBRANE OR EXPORTED"/>
    <property type="match status" value="1"/>
</dbReference>
<accession>A0A4Q0T5H3</accession>
<dbReference type="SUPFAM" id="SSF103247">
    <property type="entry name" value="TT1751-like"/>
    <property type="match status" value="1"/>
</dbReference>
<dbReference type="OrthoDB" id="9797709at2"/>
<dbReference type="AlphaFoldDB" id="A0A4Q0T5H3"/>
<proteinExistence type="predicted"/>
<evidence type="ECO:0000313" key="3">
    <source>
        <dbReference type="Proteomes" id="UP000289437"/>
    </source>
</evidence>
<dbReference type="PANTHER" id="PTHR38342">
    <property type="entry name" value="SLR5037 PROTEIN"/>
    <property type="match status" value="1"/>
</dbReference>
<reference evidence="3" key="2">
    <citation type="submission" date="2019-02" db="EMBL/GenBank/DDBJ databases">
        <title>Granulicella sibirica sp. nov., a psychrotolerant acidobacterium isolated from an organic soil layer in forested tundra, West Siberia.</title>
        <authorList>
            <person name="Oshkin I.Y."/>
            <person name="Kulichevskaya I.S."/>
            <person name="Rijpstra W.I.C."/>
            <person name="Sinninghe Damste J.S."/>
            <person name="Rakitin A.L."/>
            <person name="Ravin N.V."/>
            <person name="Dedysh S.N."/>
        </authorList>
    </citation>
    <scope>NUCLEOTIDE SEQUENCE [LARGE SCALE GENOMIC DNA]</scope>
    <source>
        <strain evidence="3">AF10</strain>
    </source>
</reference>